<keyword evidence="3" id="KW-1185">Reference proteome</keyword>
<comment type="caution">
    <text evidence="2">The sequence shown here is derived from an EMBL/GenBank/DDBJ whole genome shotgun (WGS) entry which is preliminary data.</text>
</comment>
<protein>
    <submittedName>
        <fullName evidence="2">Uncharacterized protein</fullName>
    </submittedName>
</protein>
<feature type="region of interest" description="Disordered" evidence="1">
    <location>
        <begin position="1"/>
        <end position="122"/>
    </location>
</feature>
<feature type="compositionally biased region" description="Polar residues" evidence="1">
    <location>
        <begin position="13"/>
        <end position="30"/>
    </location>
</feature>
<gene>
    <name evidence="2" type="ORF">VZT92_023840</name>
</gene>
<dbReference type="AlphaFoldDB" id="A0AAW1E7V9"/>
<evidence type="ECO:0000313" key="3">
    <source>
        <dbReference type="Proteomes" id="UP001488805"/>
    </source>
</evidence>
<feature type="compositionally biased region" description="Basic and acidic residues" evidence="1">
    <location>
        <begin position="100"/>
        <end position="116"/>
    </location>
</feature>
<dbReference type="Proteomes" id="UP001488805">
    <property type="component" value="Unassembled WGS sequence"/>
</dbReference>
<evidence type="ECO:0000313" key="2">
    <source>
        <dbReference type="EMBL" id="KAK9518534.1"/>
    </source>
</evidence>
<organism evidence="2 3">
    <name type="scientific">Zoarces viviparus</name>
    <name type="common">Viviparous eelpout</name>
    <name type="synonym">Blennius viviparus</name>
    <dbReference type="NCBI Taxonomy" id="48416"/>
    <lineage>
        <taxon>Eukaryota</taxon>
        <taxon>Metazoa</taxon>
        <taxon>Chordata</taxon>
        <taxon>Craniata</taxon>
        <taxon>Vertebrata</taxon>
        <taxon>Euteleostomi</taxon>
        <taxon>Actinopterygii</taxon>
        <taxon>Neopterygii</taxon>
        <taxon>Teleostei</taxon>
        <taxon>Neoteleostei</taxon>
        <taxon>Acanthomorphata</taxon>
        <taxon>Eupercaria</taxon>
        <taxon>Perciformes</taxon>
        <taxon>Cottioidei</taxon>
        <taxon>Zoarcales</taxon>
        <taxon>Zoarcidae</taxon>
        <taxon>Zoarcinae</taxon>
        <taxon>Zoarces</taxon>
    </lineage>
</organism>
<proteinExistence type="predicted"/>
<reference evidence="2 3" key="1">
    <citation type="journal article" date="2024" name="Genome Biol. Evol.">
        <title>Chromosome-level genome assembly of the viviparous eelpout Zoarces viviparus.</title>
        <authorList>
            <person name="Fuhrmann N."/>
            <person name="Brasseur M.V."/>
            <person name="Bakowski C.E."/>
            <person name="Podsiadlowski L."/>
            <person name="Prost S."/>
            <person name="Krehenwinkel H."/>
            <person name="Mayer C."/>
        </authorList>
    </citation>
    <scope>NUCLEOTIDE SEQUENCE [LARGE SCALE GENOMIC DNA]</scope>
    <source>
        <strain evidence="2">NO-MEL_2022_Ind0_liver</strain>
    </source>
</reference>
<sequence>MNMDYRSRMNLRPPQQQQGSERPVPTTQLLPRTGDPSAPGGRGSARLPGAPESQSGARRPPPPPLLLAEPNNSCLCAVGGTRAARKEDTLLETARSEPAPMHRKDRTGEDGEKNEVRTPTPG</sequence>
<evidence type="ECO:0000256" key="1">
    <source>
        <dbReference type="SAM" id="MobiDB-lite"/>
    </source>
</evidence>
<accession>A0AAW1E7V9</accession>
<name>A0AAW1E7V9_ZOAVI</name>
<dbReference type="EMBL" id="JBCEZU010000538">
    <property type="protein sequence ID" value="KAK9518534.1"/>
    <property type="molecule type" value="Genomic_DNA"/>
</dbReference>